<feature type="signal peptide" evidence="1">
    <location>
        <begin position="1"/>
        <end position="23"/>
    </location>
</feature>
<evidence type="ECO:0000256" key="1">
    <source>
        <dbReference type="SAM" id="SignalP"/>
    </source>
</evidence>
<dbReference type="AlphaFoldDB" id="A0AAE0I1B5"/>
<keyword evidence="6" id="KW-1185">Reference proteome</keyword>
<proteinExistence type="predicted"/>
<dbReference type="InterPro" id="IPR056826">
    <property type="entry name" value="Agd3_CE"/>
</dbReference>
<reference evidence="5" key="1">
    <citation type="journal article" date="2023" name="Mol. Phylogenet. Evol.">
        <title>Genome-scale phylogeny and comparative genomics of the fungal order Sordariales.</title>
        <authorList>
            <person name="Hensen N."/>
            <person name="Bonometti L."/>
            <person name="Westerberg I."/>
            <person name="Brannstrom I.O."/>
            <person name="Guillou S."/>
            <person name="Cros-Aarteil S."/>
            <person name="Calhoun S."/>
            <person name="Haridas S."/>
            <person name="Kuo A."/>
            <person name="Mondo S."/>
            <person name="Pangilinan J."/>
            <person name="Riley R."/>
            <person name="LaButti K."/>
            <person name="Andreopoulos B."/>
            <person name="Lipzen A."/>
            <person name="Chen C."/>
            <person name="Yan M."/>
            <person name="Daum C."/>
            <person name="Ng V."/>
            <person name="Clum A."/>
            <person name="Steindorff A."/>
            <person name="Ohm R.A."/>
            <person name="Martin F."/>
            <person name="Silar P."/>
            <person name="Natvig D.O."/>
            <person name="Lalanne C."/>
            <person name="Gautier V."/>
            <person name="Ament-Velasquez S.L."/>
            <person name="Kruys A."/>
            <person name="Hutchinson M.I."/>
            <person name="Powell A.J."/>
            <person name="Barry K."/>
            <person name="Miller A.N."/>
            <person name="Grigoriev I.V."/>
            <person name="Debuchy R."/>
            <person name="Gladieux P."/>
            <person name="Hiltunen Thoren M."/>
            <person name="Johannesson H."/>
        </authorList>
    </citation>
    <scope>NUCLEOTIDE SEQUENCE</scope>
    <source>
        <strain evidence="5">CBS 118394</strain>
    </source>
</reference>
<feature type="domain" description="Agd3 CBM87" evidence="3">
    <location>
        <begin position="27"/>
        <end position="241"/>
    </location>
</feature>
<dbReference type="GO" id="GO:0005975">
    <property type="term" value="P:carbohydrate metabolic process"/>
    <property type="evidence" value="ECO:0007669"/>
    <property type="project" value="InterPro"/>
</dbReference>
<dbReference type="InterPro" id="IPR011330">
    <property type="entry name" value="Glyco_hydro/deAcase_b/a-brl"/>
</dbReference>
<dbReference type="InterPro" id="IPR050788">
    <property type="entry name" value="Yeast_SRP1/TIP1_CWP"/>
</dbReference>
<comment type="caution">
    <text evidence="5">The sequence shown here is derived from an EMBL/GenBank/DDBJ whole genome shotgun (WGS) entry which is preliminary data.</text>
</comment>
<evidence type="ECO:0000259" key="4">
    <source>
        <dbReference type="Pfam" id="PF25117"/>
    </source>
</evidence>
<dbReference type="PANTHER" id="PTHR31002">
    <property type="entry name" value="SERIPAUPERIN"/>
    <property type="match status" value="1"/>
</dbReference>
<gene>
    <name evidence="5" type="ORF">B0H66DRAFT_562110</name>
</gene>
<dbReference type="Proteomes" id="UP001283341">
    <property type="component" value="Unassembled WGS sequence"/>
</dbReference>
<name>A0AAE0I1B5_9PEZI</name>
<feature type="domain" description="Agd3 C-terminal" evidence="4">
    <location>
        <begin position="623"/>
        <end position="688"/>
    </location>
</feature>
<dbReference type="InterPro" id="IPR056825">
    <property type="entry name" value="Agd3_C"/>
</dbReference>
<dbReference type="Pfam" id="PF25116">
    <property type="entry name" value="CBM87_Agd3"/>
    <property type="match status" value="1"/>
</dbReference>
<feature type="chain" id="PRO_5042271363" description="Extracellular serine-rich protein" evidence="1">
    <location>
        <begin position="24"/>
        <end position="692"/>
    </location>
</feature>
<dbReference type="EMBL" id="JAUEDM010000005">
    <property type="protein sequence ID" value="KAK3316764.1"/>
    <property type="molecule type" value="Genomic_DNA"/>
</dbReference>
<dbReference type="SUPFAM" id="SSF88713">
    <property type="entry name" value="Glycoside hydrolase/deacetylase"/>
    <property type="match status" value="1"/>
</dbReference>
<dbReference type="Pfam" id="PF25115">
    <property type="entry name" value="Agd3_CE"/>
    <property type="match status" value="1"/>
</dbReference>
<keyword evidence="1" id="KW-0732">Signal</keyword>
<evidence type="ECO:0000259" key="2">
    <source>
        <dbReference type="Pfam" id="PF25115"/>
    </source>
</evidence>
<feature type="domain" description="Agd3 deacetylase" evidence="2">
    <location>
        <begin position="255"/>
        <end position="619"/>
    </location>
</feature>
<evidence type="ECO:0008006" key="7">
    <source>
        <dbReference type="Google" id="ProtNLM"/>
    </source>
</evidence>
<reference evidence="5" key="2">
    <citation type="submission" date="2023-06" db="EMBL/GenBank/DDBJ databases">
        <authorList>
            <consortium name="Lawrence Berkeley National Laboratory"/>
            <person name="Haridas S."/>
            <person name="Hensen N."/>
            <person name="Bonometti L."/>
            <person name="Westerberg I."/>
            <person name="Brannstrom I.O."/>
            <person name="Guillou S."/>
            <person name="Cros-Aarteil S."/>
            <person name="Calhoun S."/>
            <person name="Kuo A."/>
            <person name="Mondo S."/>
            <person name="Pangilinan J."/>
            <person name="Riley R."/>
            <person name="Labutti K."/>
            <person name="Andreopoulos B."/>
            <person name="Lipzen A."/>
            <person name="Chen C."/>
            <person name="Yanf M."/>
            <person name="Daum C."/>
            <person name="Ng V."/>
            <person name="Clum A."/>
            <person name="Steindorff A."/>
            <person name="Ohm R."/>
            <person name="Martin F."/>
            <person name="Silar P."/>
            <person name="Natvig D."/>
            <person name="Lalanne C."/>
            <person name="Gautier V."/>
            <person name="Ament-Velasquez S.L."/>
            <person name="Kruys A."/>
            <person name="Hutchinson M.I."/>
            <person name="Powell A.J."/>
            <person name="Barry K."/>
            <person name="Miller A.N."/>
            <person name="Grigoriev I.V."/>
            <person name="Debuchy R."/>
            <person name="Gladieux P."/>
            <person name="Thoren M.H."/>
            <person name="Johannesson H."/>
        </authorList>
    </citation>
    <scope>NUCLEOTIDE SEQUENCE</scope>
    <source>
        <strain evidence="5">CBS 118394</strain>
    </source>
</reference>
<dbReference type="PANTHER" id="PTHR31002:SF34">
    <property type="entry name" value="CELL WALL PROTEIN CWP1-RELATED"/>
    <property type="match status" value="1"/>
</dbReference>
<evidence type="ECO:0000313" key="5">
    <source>
        <dbReference type="EMBL" id="KAK3316764.1"/>
    </source>
</evidence>
<organism evidence="5 6">
    <name type="scientific">Apodospora peruviana</name>
    <dbReference type="NCBI Taxonomy" id="516989"/>
    <lineage>
        <taxon>Eukaryota</taxon>
        <taxon>Fungi</taxon>
        <taxon>Dikarya</taxon>
        <taxon>Ascomycota</taxon>
        <taxon>Pezizomycotina</taxon>
        <taxon>Sordariomycetes</taxon>
        <taxon>Sordariomycetidae</taxon>
        <taxon>Sordariales</taxon>
        <taxon>Lasiosphaeriaceae</taxon>
        <taxon>Apodospora</taxon>
    </lineage>
</organism>
<dbReference type="InterPro" id="IPR056827">
    <property type="entry name" value="CBM87_Agd3"/>
</dbReference>
<evidence type="ECO:0000313" key="6">
    <source>
        <dbReference type="Proteomes" id="UP001283341"/>
    </source>
</evidence>
<accession>A0AAE0I1B5</accession>
<sequence length="692" mass="75302">MMLYNAAAVIGTLMVLQTGLASAAFTVSSTILVFARDTASANSATSGLLGYGIPYQVVTVPQEGIVLPALTESSPHGNYGGIIIVSEVAYEYPTGWASAITAAQWEALYTYQVRFGVRMVRLDSFPSTDLGVTTAIGGCCNAGTEQMISISDASAFPTANIKSGAGVSTQGLWHFPAVITNATIAKSIATFAPDSSGLFSTTTTAAIINHFGSRQQMVWFIGFAPEWSQASNFLQHAFIHWITRGLFVGKRKTYLNTQVDDMHLETELYLPTGTSFRIRTNDLDTHKAWQSEINTRLPAGSNYFIEIGHNGNGDIDAATVQPSSESVCSPDYAVGYDMPPSPPLEFQKPLGTGTDLWPPEFDIAYNWTLACAKLDPVATWFYNNLDVFAAVSHTFTHEVLTNATYHDANREIYFNIGWLKQIGLWYSARFSPRSLIPPGITGLRNGDAIRAFMDNGILYVVGDNTRPVLRNQVNSFWPVISNAEINGFYGLVIIPRWATTMYYNCWSQDCTLQEWIATSGGGGDFNTLLNDARTVNTRYLLGLHHDPFMFHQANMRSGDVNTITVGTQSGPLSLLQIWVETITQEMVRLTNWPIISLKQDDIGALFGQRMSLDACEPNLVYNYSEDGQTITSVTVTTSGNTCSVPVPVTVPGAATSSGQSTVDQVGSEPVIYWNTLSGSAVTLALSPTVAVY</sequence>
<dbReference type="Pfam" id="PF25117">
    <property type="entry name" value="Agd3_C"/>
    <property type="match status" value="1"/>
</dbReference>
<protein>
    <recommendedName>
        <fullName evidence="7">Extracellular serine-rich protein</fullName>
    </recommendedName>
</protein>
<evidence type="ECO:0000259" key="3">
    <source>
        <dbReference type="Pfam" id="PF25116"/>
    </source>
</evidence>